<dbReference type="Gene3D" id="3.40.630.30">
    <property type="match status" value="1"/>
</dbReference>
<dbReference type="RefSeq" id="WP_184218959.1">
    <property type="nucleotide sequence ID" value="NZ_JACIIU010000001.1"/>
</dbReference>
<dbReference type="InterPro" id="IPR051531">
    <property type="entry name" value="N-acetyltransferase"/>
</dbReference>
<feature type="domain" description="N-acetyltransferase" evidence="1">
    <location>
        <begin position="9"/>
        <end position="180"/>
    </location>
</feature>
<name>A0A841LTI2_9HYPH</name>
<dbReference type="PANTHER" id="PTHR43792">
    <property type="entry name" value="GNAT FAMILY, PUTATIVE (AFU_ORTHOLOGUE AFUA_3G00765)-RELATED-RELATED"/>
    <property type="match status" value="1"/>
</dbReference>
<reference evidence="2 3" key="1">
    <citation type="submission" date="2020-08" db="EMBL/GenBank/DDBJ databases">
        <title>Genomic Encyclopedia of Type Strains, Phase IV (KMG-IV): sequencing the most valuable type-strain genomes for metagenomic binning, comparative biology and taxonomic classification.</title>
        <authorList>
            <person name="Goeker M."/>
        </authorList>
    </citation>
    <scope>NUCLEOTIDE SEQUENCE [LARGE SCALE GENOMIC DNA]</scope>
    <source>
        <strain evidence="2 3">DSM 22336</strain>
    </source>
</reference>
<organism evidence="2 3">
    <name type="scientific">Paenochrobactrum gallinarii</name>
    <dbReference type="NCBI Taxonomy" id="643673"/>
    <lineage>
        <taxon>Bacteria</taxon>
        <taxon>Pseudomonadati</taxon>
        <taxon>Pseudomonadota</taxon>
        <taxon>Alphaproteobacteria</taxon>
        <taxon>Hyphomicrobiales</taxon>
        <taxon>Brucellaceae</taxon>
        <taxon>Paenochrobactrum</taxon>
    </lineage>
</organism>
<accession>A0A841LTI2</accession>
<gene>
    <name evidence="2" type="ORF">FHS77_000305</name>
</gene>
<keyword evidence="3" id="KW-1185">Reference proteome</keyword>
<dbReference type="InterPro" id="IPR016181">
    <property type="entry name" value="Acyl_CoA_acyltransferase"/>
</dbReference>
<comment type="caution">
    <text evidence="2">The sequence shown here is derived from an EMBL/GenBank/DDBJ whole genome shotgun (WGS) entry which is preliminary data.</text>
</comment>
<dbReference type="PANTHER" id="PTHR43792:SF1">
    <property type="entry name" value="N-ACETYLTRANSFERASE DOMAIN-CONTAINING PROTEIN"/>
    <property type="match status" value="1"/>
</dbReference>
<dbReference type="InterPro" id="IPR000182">
    <property type="entry name" value="GNAT_dom"/>
</dbReference>
<evidence type="ECO:0000313" key="2">
    <source>
        <dbReference type="EMBL" id="MBB6259797.1"/>
    </source>
</evidence>
<dbReference type="Pfam" id="PF13302">
    <property type="entry name" value="Acetyltransf_3"/>
    <property type="match status" value="1"/>
</dbReference>
<keyword evidence="2" id="KW-0808">Transferase</keyword>
<proteinExistence type="predicted"/>
<evidence type="ECO:0000259" key="1">
    <source>
        <dbReference type="PROSITE" id="PS51186"/>
    </source>
</evidence>
<dbReference type="Proteomes" id="UP000555393">
    <property type="component" value="Unassembled WGS sequence"/>
</dbReference>
<evidence type="ECO:0000313" key="3">
    <source>
        <dbReference type="Proteomes" id="UP000555393"/>
    </source>
</evidence>
<sequence>MIILETERLIVRNWREEDRELVHRISHDEQIMEFFPFRLSREESDKLYDRLYTMITETGYGFYALERKDTGECIGFCGLVAMSMEPFFKEGTVEIGWRLIPETWGEGYVSEAAKALLEYGFMEKKLPEIVSFAVHNNERSTAVMQRIGMKHDQSRDFSHPKVSDEYPHLQPHVTYVMSRDDFLQKHESHSE</sequence>
<dbReference type="EMBL" id="JACIIU010000001">
    <property type="protein sequence ID" value="MBB6259797.1"/>
    <property type="molecule type" value="Genomic_DNA"/>
</dbReference>
<protein>
    <submittedName>
        <fullName evidence="2">RimJ/RimL family protein N-acetyltransferase</fullName>
    </submittedName>
</protein>
<dbReference type="GO" id="GO:0016747">
    <property type="term" value="F:acyltransferase activity, transferring groups other than amino-acyl groups"/>
    <property type="evidence" value="ECO:0007669"/>
    <property type="project" value="InterPro"/>
</dbReference>
<dbReference type="PROSITE" id="PS51186">
    <property type="entry name" value="GNAT"/>
    <property type="match status" value="1"/>
</dbReference>
<dbReference type="SUPFAM" id="SSF55729">
    <property type="entry name" value="Acyl-CoA N-acyltransferases (Nat)"/>
    <property type="match status" value="1"/>
</dbReference>
<dbReference type="AlphaFoldDB" id="A0A841LTI2"/>